<dbReference type="EMBL" id="UPXP01000021">
    <property type="protein sequence ID" value="VBB40360.1"/>
    <property type="molecule type" value="Genomic_DNA"/>
</dbReference>
<dbReference type="Gene3D" id="2.120.10.30">
    <property type="entry name" value="TolB, C-terminal domain"/>
    <property type="match status" value="1"/>
</dbReference>
<dbReference type="GO" id="GO:0046872">
    <property type="term" value="F:metal ion binding"/>
    <property type="evidence" value="ECO:0007669"/>
    <property type="project" value="UniProtKB-KW"/>
</dbReference>
<feature type="binding site" evidence="3">
    <location>
        <position position="170"/>
    </location>
    <ligand>
        <name>a divalent metal cation</name>
        <dbReference type="ChEBI" id="CHEBI:60240"/>
    </ligand>
</feature>
<reference evidence="5" key="1">
    <citation type="submission" date="2018-07" db="EMBL/GenBank/DDBJ databases">
        <authorList>
            <consortium name="Genoscope - CEA"/>
            <person name="William W."/>
        </authorList>
    </citation>
    <scope>NUCLEOTIDE SEQUENCE</scope>
    <source>
        <strain evidence="5">IK1</strain>
    </source>
</reference>
<dbReference type="AlphaFoldDB" id="A0A652ZX65"/>
<dbReference type="PANTHER" id="PTHR47572:SF4">
    <property type="entry name" value="LACTONASE DRP35"/>
    <property type="match status" value="1"/>
</dbReference>
<keyword evidence="3" id="KW-0479">Metal-binding</keyword>
<comment type="cofactor">
    <cofactor evidence="3">
        <name>Zn(2+)</name>
        <dbReference type="ChEBI" id="CHEBI:29105"/>
    </cofactor>
    <text evidence="3">Binds 1 divalent metal cation per subunit.</text>
</comment>
<feature type="binding site" evidence="3">
    <location>
        <position position="220"/>
    </location>
    <ligand>
        <name>a divalent metal cation</name>
        <dbReference type="ChEBI" id="CHEBI:60240"/>
    </ligand>
</feature>
<dbReference type="InterPro" id="IPR005511">
    <property type="entry name" value="SMP-30"/>
</dbReference>
<evidence type="ECO:0000256" key="2">
    <source>
        <dbReference type="PIRSR" id="PIRSR605511-1"/>
    </source>
</evidence>
<evidence type="ECO:0000256" key="3">
    <source>
        <dbReference type="PIRSR" id="PIRSR605511-2"/>
    </source>
</evidence>
<protein>
    <submittedName>
        <fullName evidence="5">Gluconolactonase</fullName>
    </submittedName>
</protein>
<dbReference type="PANTHER" id="PTHR47572">
    <property type="entry name" value="LIPOPROTEIN-RELATED"/>
    <property type="match status" value="1"/>
</dbReference>
<dbReference type="InterPro" id="IPR011042">
    <property type="entry name" value="6-blade_b-propeller_TolB-like"/>
</dbReference>
<proteinExistence type="predicted"/>
<gene>
    <name evidence="5" type="ORF">TRIP_E280337</name>
</gene>
<feature type="active site" description="Proton donor/acceptor" evidence="2">
    <location>
        <position position="220"/>
    </location>
</feature>
<feature type="domain" description="SMP-30/Gluconolactonase/LRE-like region" evidence="4">
    <location>
        <begin position="26"/>
        <end position="275"/>
    </location>
</feature>
<name>A0A652ZX65_9SPIR</name>
<accession>A0A652ZX65</accession>
<dbReference type="SUPFAM" id="SSF63829">
    <property type="entry name" value="Calcium-dependent phosphotriesterase"/>
    <property type="match status" value="1"/>
</dbReference>
<keyword evidence="1" id="KW-0378">Hydrolase</keyword>
<evidence type="ECO:0000256" key="1">
    <source>
        <dbReference type="ARBA" id="ARBA00022801"/>
    </source>
</evidence>
<sequence>MSKEFERIVPSPLVFEKLAEGFQFIEGPIWFHNAGYLIFSDIYGDKMHKWSSKEGHTVFRDPSGKANGNALDKQGRIVSCNHMARSVLRYELNGSVTTLASHFEGKSLNSPNDVVIKTDGNIYFTDPTSGIVSDKAGKIRPQELDFSGVFRVDPDGKELILLTKEFTKPNGLAFSPDESLLYINDTKDKLIRVYDVRKDGTIFNGRLFAKLEGEQPGVPDGLKVDSEGNVYCSGPGPGIWVFNPSGDHLGTILPPEKAANFAWGDDDWKTLYLCASTSLYRIRLGVKGIAIP</sequence>
<evidence type="ECO:0000259" key="4">
    <source>
        <dbReference type="Pfam" id="PF08450"/>
    </source>
</evidence>
<dbReference type="PRINTS" id="PR01790">
    <property type="entry name" value="SMP30FAMILY"/>
</dbReference>
<feature type="binding site" evidence="3">
    <location>
        <position position="26"/>
    </location>
    <ligand>
        <name>a divalent metal cation</name>
        <dbReference type="ChEBI" id="CHEBI:60240"/>
    </ligand>
</feature>
<dbReference type="GO" id="GO:0016787">
    <property type="term" value="F:hydrolase activity"/>
    <property type="evidence" value="ECO:0007669"/>
    <property type="project" value="UniProtKB-KW"/>
</dbReference>
<evidence type="ECO:0000313" key="5">
    <source>
        <dbReference type="EMBL" id="VBB40360.1"/>
    </source>
</evidence>
<organism evidence="5">
    <name type="scientific">uncultured Spirochaetota bacterium</name>
    <dbReference type="NCBI Taxonomy" id="460511"/>
    <lineage>
        <taxon>Bacteria</taxon>
        <taxon>Pseudomonadati</taxon>
        <taxon>Spirochaetota</taxon>
        <taxon>environmental samples</taxon>
    </lineage>
</organism>
<dbReference type="InterPro" id="IPR051262">
    <property type="entry name" value="SMP-30/CGR1_Lactonase"/>
</dbReference>
<dbReference type="InterPro" id="IPR013658">
    <property type="entry name" value="SGL"/>
</dbReference>
<dbReference type="Pfam" id="PF08450">
    <property type="entry name" value="SGL"/>
    <property type="match status" value="1"/>
</dbReference>
<keyword evidence="3" id="KW-0862">Zinc</keyword>
<feature type="binding site" evidence="3">
    <location>
        <position position="112"/>
    </location>
    <ligand>
        <name>substrate</name>
    </ligand>
</feature>